<accession>A0A6A1VMN1</accession>
<reference evidence="14 15" key="1">
    <citation type="journal article" date="2019" name="Plant Biotechnol. J.">
        <title>The red bayberry genome and genetic basis of sex determination.</title>
        <authorList>
            <person name="Jia H.M."/>
            <person name="Jia H.J."/>
            <person name="Cai Q.L."/>
            <person name="Wang Y."/>
            <person name="Zhao H.B."/>
            <person name="Yang W.F."/>
            <person name="Wang G.Y."/>
            <person name="Li Y.H."/>
            <person name="Zhan D.L."/>
            <person name="Shen Y.T."/>
            <person name="Niu Q.F."/>
            <person name="Chang L."/>
            <person name="Qiu J."/>
            <person name="Zhao L."/>
            <person name="Xie H.B."/>
            <person name="Fu W.Y."/>
            <person name="Jin J."/>
            <person name="Li X.W."/>
            <person name="Jiao Y."/>
            <person name="Zhou C.C."/>
            <person name="Tu T."/>
            <person name="Chai C.Y."/>
            <person name="Gao J.L."/>
            <person name="Fan L.J."/>
            <person name="van de Weg E."/>
            <person name="Wang J.Y."/>
            <person name="Gao Z.S."/>
        </authorList>
    </citation>
    <scope>NUCLEOTIDE SEQUENCE [LARGE SCALE GENOMIC DNA]</scope>
    <source>
        <tissue evidence="14">Leaves</tissue>
    </source>
</reference>
<feature type="domain" description="Plant heme peroxidase family profile" evidence="13">
    <location>
        <begin position="44"/>
        <end position="236"/>
    </location>
</feature>
<dbReference type="AlphaFoldDB" id="A0A6A1VMN1"/>
<dbReference type="EMBL" id="RXIC02000023">
    <property type="protein sequence ID" value="KAB1214074.1"/>
    <property type="molecule type" value="Genomic_DNA"/>
</dbReference>
<evidence type="ECO:0000313" key="15">
    <source>
        <dbReference type="Proteomes" id="UP000516437"/>
    </source>
</evidence>
<dbReference type="GO" id="GO:0046872">
    <property type="term" value="F:metal ion binding"/>
    <property type="evidence" value="ECO:0007669"/>
    <property type="project" value="UniProtKB-KW"/>
</dbReference>
<dbReference type="Proteomes" id="UP000516437">
    <property type="component" value="Chromosome 5"/>
</dbReference>
<evidence type="ECO:0000256" key="1">
    <source>
        <dbReference type="ARBA" id="ARBA00000189"/>
    </source>
</evidence>
<dbReference type="OrthoDB" id="2113341at2759"/>
<dbReference type="InterPro" id="IPR010255">
    <property type="entry name" value="Haem_peroxidase_sf"/>
</dbReference>
<evidence type="ECO:0000256" key="3">
    <source>
        <dbReference type="ARBA" id="ARBA00012313"/>
    </source>
</evidence>
<comment type="caution">
    <text evidence="14">The sequence shown here is derived from an EMBL/GenBank/DDBJ whole genome shotgun (WGS) entry which is preliminary data.</text>
</comment>
<name>A0A6A1VMN1_9ROSI</name>
<evidence type="ECO:0000256" key="7">
    <source>
        <dbReference type="ARBA" id="ARBA00023002"/>
    </source>
</evidence>
<comment type="cofactor">
    <cofactor evidence="2">
        <name>heme b</name>
        <dbReference type="ChEBI" id="CHEBI:60344"/>
    </cofactor>
</comment>
<dbReference type="PANTHER" id="PTHR31235">
    <property type="entry name" value="PEROXIDASE 25-RELATED"/>
    <property type="match status" value="1"/>
</dbReference>
<evidence type="ECO:0000313" key="14">
    <source>
        <dbReference type="EMBL" id="KAB1214074.1"/>
    </source>
</evidence>
<gene>
    <name evidence="14" type="ORF">CJ030_MR5G017337</name>
</gene>
<dbReference type="Pfam" id="PF00141">
    <property type="entry name" value="peroxidase"/>
    <property type="match status" value="1"/>
</dbReference>
<evidence type="ECO:0000256" key="6">
    <source>
        <dbReference type="ARBA" id="ARBA00022723"/>
    </source>
</evidence>
<dbReference type="Gene3D" id="1.10.420.10">
    <property type="entry name" value="Peroxidase, domain 2"/>
    <property type="match status" value="2"/>
</dbReference>
<dbReference type="PRINTS" id="PR00461">
    <property type="entry name" value="PLPEROXIDASE"/>
</dbReference>
<keyword evidence="10" id="KW-0106">Calcium</keyword>
<dbReference type="EC" id="1.11.1.7" evidence="3"/>
<dbReference type="PRINTS" id="PR00458">
    <property type="entry name" value="PEROXIDASE"/>
</dbReference>
<keyword evidence="7" id="KW-0560">Oxidoreductase</keyword>
<protein>
    <recommendedName>
        <fullName evidence="3">peroxidase</fullName>
        <ecNumber evidence="3">1.11.1.7</ecNumber>
    </recommendedName>
</protein>
<proteinExistence type="inferred from homology"/>
<organism evidence="14 15">
    <name type="scientific">Morella rubra</name>
    <name type="common">Chinese bayberry</name>
    <dbReference type="NCBI Taxonomy" id="262757"/>
    <lineage>
        <taxon>Eukaryota</taxon>
        <taxon>Viridiplantae</taxon>
        <taxon>Streptophyta</taxon>
        <taxon>Embryophyta</taxon>
        <taxon>Tracheophyta</taxon>
        <taxon>Spermatophyta</taxon>
        <taxon>Magnoliopsida</taxon>
        <taxon>eudicotyledons</taxon>
        <taxon>Gunneridae</taxon>
        <taxon>Pentapetalae</taxon>
        <taxon>rosids</taxon>
        <taxon>fabids</taxon>
        <taxon>Fagales</taxon>
        <taxon>Myricaceae</taxon>
        <taxon>Morella</taxon>
    </lineage>
</organism>
<comment type="cofactor">
    <cofactor evidence="10">
        <name>Ca(2+)</name>
        <dbReference type="ChEBI" id="CHEBI:29108"/>
    </cofactor>
    <text evidence="10">Binds 2 calcium ions per subunit.</text>
</comment>
<dbReference type="PROSITE" id="PS50873">
    <property type="entry name" value="PEROXIDASE_4"/>
    <property type="match status" value="1"/>
</dbReference>
<comment type="similarity">
    <text evidence="11">Belongs to the peroxidase family.</text>
</comment>
<keyword evidence="15" id="KW-1185">Reference proteome</keyword>
<feature type="binding site" evidence="9">
    <location>
        <position position="149"/>
    </location>
    <ligand>
        <name>substrate</name>
    </ligand>
</feature>
<keyword evidence="5" id="KW-0349">Heme</keyword>
<dbReference type="GO" id="GO:0006979">
    <property type="term" value="P:response to oxidative stress"/>
    <property type="evidence" value="ECO:0007669"/>
    <property type="project" value="InterPro"/>
</dbReference>
<evidence type="ECO:0000256" key="12">
    <source>
        <dbReference type="SAM" id="MobiDB-lite"/>
    </source>
</evidence>
<evidence type="ECO:0000256" key="10">
    <source>
        <dbReference type="PIRSR" id="PIRSR600823-3"/>
    </source>
</evidence>
<evidence type="ECO:0000256" key="8">
    <source>
        <dbReference type="ARBA" id="ARBA00023004"/>
    </source>
</evidence>
<evidence type="ECO:0000256" key="2">
    <source>
        <dbReference type="ARBA" id="ARBA00001970"/>
    </source>
</evidence>
<sequence>MARKTPSGQQQTKQTQQEKKQGTATIWSENHSGDMVARGIHERHREAREGQDAAGRTLDQARSGRLELLTLSREVDSLPDLTLRGFKIIDDIKTELEKACPGVVSCADILALAARDAVSFQHKRSLWKGLLGRRDGTISRASEALPNIPSPFFNFTQLEQFSARKGLTVHDLVVLSGLLESDAALLTDKRSLNVAEKMLISRNFFAEFGQSMNRMGNIQVLTGTEGEIRKKCSVVN</sequence>
<keyword evidence="6 10" id="KW-0479">Metal-binding</keyword>
<comment type="catalytic activity">
    <reaction evidence="1">
        <text>2 a phenolic donor + H2O2 = 2 a phenolic radical donor + 2 H2O</text>
        <dbReference type="Rhea" id="RHEA:56136"/>
        <dbReference type="ChEBI" id="CHEBI:15377"/>
        <dbReference type="ChEBI" id="CHEBI:16240"/>
        <dbReference type="ChEBI" id="CHEBI:139520"/>
        <dbReference type="ChEBI" id="CHEBI:139521"/>
        <dbReference type="EC" id="1.11.1.7"/>
    </reaction>
</comment>
<evidence type="ECO:0000256" key="5">
    <source>
        <dbReference type="ARBA" id="ARBA00022617"/>
    </source>
</evidence>
<keyword evidence="8" id="KW-0408">Iron</keyword>
<dbReference type="InterPro" id="IPR000823">
    <property type="entry name" value="Peroxidase_pln"/>
</dbReference>
<dbReference type="GO" id="GO:0140825">
    <property type="term" value="F:lactoperoxidase activity"/>
    <property type="evidence" value="ECO:0007669"/>
    <property type="project" value="UniProtKB-EC"/>
</dbReference>
<dbReference type="Gene3D" id="1.10.520.10">
    <property type="match status" value="2"/>
</dbReference>
<feature type="binding site" evidence="10">
    <location>
        <position position="74"/>
    </location>
    <ligand>
        <name>Ca(2+)</name>
        <dbReference type="ChEBI" id="CHEBI:29108"/>
        <label>1</label>
    </ligand>
</feature>
<dbReference type="InterPro" id="IPR002016">
    <property type="entry name" value="Haem_peroxidase"/>
</dbReference>
<evidence type="ECO:0000256" key="9">
    <source>
        <dbReference type="PIRSR" id="PIRSR600823-2"/>
    </source>
</evidence>
<evidence type="ECO:0000256" key="4">
    <source>
        <dbReference type="ARBA" id="ARBA00022559"/>
    </source>
</evidence>
<evidence type="ECO:0000256" key="11">
    <source>
        <dbReference type="RuleBase" id="RU004241"/>
    </source>
</evidence>
<feature type="region of interest" description="Disordered" evidence="12">
    <location>
        <begin position="1"/>
        <end position="33"/>
    </location>
</feature>
<dbReference type="SUPFAM" id="SSF48113">
    <property type="entry name" value="Heme-dependent peroxidases"/>
    <property type="match status" value="1"/>
</dbReference>
<evidence type="ECO:0000259" key="13">
    <source>
        <dbReference type="PROSITE" id="PS50873"/>
    </source>
</evidence>
<dbReference type="GO" id="GO:0020037">
    <property type="term" value="F:heme binding"/>
    <property type="evidence" value="ECO:0007669"/>
    <property type="project" value="InterPro"/>
</dbReference>
<keyword evidence="4 14" id="KW-0575">Peroxidase</keyword>